<protein>
    <submittedName>
        <fullName evidence="2">Uncharacterized protein</fullName>
    </submittedName>
</protein>
<sequence>MADDDFEIWLGHAGKDRPLRHELRKAANLAGRTQRSLAARARRFDGSRIGRGAGIGRVLGSSDRFSGSRARRVVVKARFVKLAGKGMKAARAHLKYLQRDGTTREGECGALYGADRDEVDGKAFLNAGDRTGTSSASSSRPRTAPNTATSNRSPGG</sequence>
<evidence type="ECO:0000313" key="2">
    <source>
        <dbReference type="EMBL" id="GGC16224.1"/>
    </source>
</evidence>
<dbReference type="Proteomes" id="UP000608154">
    <property type="component" value="Unassembled WGS sequence"/>
</dbReference>
<evidence type="ECO:0000313" key="3">
    <source>
        <dbReference type="Proteomes" id="UP000608154"/>
    </source>
</evidence>
<proteinExistence type="predicted"/>
<feature type="compositionally biased region" description="Low complexity" evidence="1">
    <location>
        <begin position="133"/>
        <end position="145"/>
    </location>
</feature>
<feature type="compositionally biased region" description="Polar residues" evidence="1">
    <location>
        <begin position="146"/>
        <end position="156"/>
    </location>
</feature>
<gene>
    <name evidence="2" type="ORF">GCM10011494_38900</name>
</gene>
<keyword evidence="3" id="KW-1185">Reference proteome</keyword>
<reference evidence="2" key="1">
    <citation type="journal article" date="2014" name="Int. J. Syst. Evol. Microbiol.">
        <title>Complete genome sequence of Corynebacterium casei LMG S-19264T (=DSM 44701T), isolated from a smear-ripened cheese.</title>
        <authorList>
            <consortium name="US DOE Joint Genome Institute (JGI-PGF)"/>
            <person name="Walter F."/>
            <person name="Albersmeier A."/>
            <person name="Kalinowski J."/>
            <person name="Ruckert C."/>
        </authorList>
    </citation>
    <scope>NUCLEOTIDE SEQUENCE</scope>
    <source>
        <strain evidence="2">CGMCC 1.15095</strain>
    </source>
</reference>
<dbReference type="EMBL" id="BMHK01000060">
    <property type="protein sequence ID" value="GGC16224.1"/>
    <property type="molecule type" value="Genomic_DNA"/>
</dbReference>
<dbReference type="RefSeq" id="WP_308421068.1">
    <property type="nucleotide sequence ID" value="NZ_BMHK01000060.1"/>
</dbReference>
<reference evidence="2" key="2">
    <citation type="submission" date="2020-09" db="EMBL/GenBank/DDBJ databases">
        <authorList>
            <person name="Sun Q."/>
            <person name="Zhou Y."/>
        </authorList>
    </citation>
    <scope>NUCLEOTIDE SEQUENCE</scope>
    <source>
        <strain evidence="2">CGMCC 1.15095</strain>
    </source>
</reference>
<accession>A0A916TVQ6</accession>
<feature type="region of interest" description="Disordered" evidence="1">
    <location>
        <begin position="123"/>
        <end position="156"/>
    </location>
</feature>
<comment type="caution">
    <text evidence="2">The sequence shown here is derived from an EMBL/GenBank/DDBJ whole genome shotgun (WGS) entry which is preliminary data.</text>
</comment>
<dbReference type="AlphaFoldDB" id="A0A916TVQ6"/>
<name>A0A916TVQ6_9SPHN</name>
<evidence type="ECO:0000256" key="1">
    <source>
        <dbReference type="SAM" id="MobiDB-lite"/>
    </source>
</evidence>
<organism evidence="2 3">
    <name type="scientific">Novosphingobium endophyticum</name>
    <dbReference type="NCBI Taxonomy" id="1955250"/>
    <lineage>
        <taxon>Bacteria</taxon>
        <taxon>Pseudomonadati</taxon>
        <taxon>Pseudomonadota</taxon>
        <taxon>Alphaproteobacteria</taxon>
        <taxon>Sphingomonadales</taxon>
        <taxon>Sphingomonadaceae</taxon>
        <taxon>Novosphingobium</taxon>
    </lineage>
</organism>